<dbReference type="PANTHER" id="PTHR12110:SF53">
    <property type="entry name" value="BLR5974 PROTEIN"/>
    <property type="match status" value="1"/>
</dbReference>
<dbReference type="InterPro" id="IPR050312">
    <property type="entry name" value="IolE/XylAMocC-like"/>
</dbReference>
<sequence length="281" mass="32698">MIVGLGEWGLHERPIEEHCRLAEQFGFRYMELGIGGHYPGRIPGDADFARLREIRSCCERYGVRAPFICLQNDFTLADPEAVRREKERVLREVDMAAELGATHVRLFAGFERVENMTDERWKRMLDAFFEIDEKCGRHGMVIAIETHARTVRRGSGFVHEHTVTTERNALKRLMRELPARCGFNFDPGNLKATDPTVPLEEYAELLNEKINYCHLKDWKRIGDSWLPCAVGDDDIDWGRLFRAMKFNGVFLIEYERPEDVEDGIRRSLDHLRKIYPDLRTA</sequence>
<evidence type="ECO:0000259" key="1">
    <source>
        <dbReference type="Pfam" id="PF01261"/>
    </source>
</evidence>
<dbReference type="AlphaFoldDB" id="A0A2A6E0V0"/>
<name>A0A2A6E0V0_9BACL</name>
<dbReference type="Proteomes" id="UP000243688">
    <property type="component" value="Unassembled WGS sequence"/>
</dbReference>
<proteinExistence type="predicted"/>
<comment type="caution">
    <text evidence="2">The sequence shown here is derived from an EMBL/GenBank/DDBJ whole genome shotgun (WGS) entry which is preliminary data.</text>
</comment>
<evidence type="ECO:0000313" key="2">
    <source>
        <dbReference type="EMBL" id="PDO10634.1"/>
    </source>
</evidence>
<dbReference type="Pfam" id="PF01261">
    <property type="entry name" value="AP_endonuc_2"/>
    <property type="match status" value="1"/>
</dbReference>
<dbReference type="InterPro" id="IPR036237">
    <property type="entry name" value="Xyl_isomerase-like_sf"/>
</dbReference>
<dbReference type="Gene3D" id="3.20.20.150">
    <property type="entry name" value="Divalent-metal-dependent TIM barrel enzymes"/>
    <property type="match status" value="1"/>
</dbReference>
<evidence type="ECO:0000313" key="3">
    <source>
        <dbReference type="Proteomes" id="UP000243688"/>
    </source>
</evidence>
<dbReference type="SUPFAM" id="SSF51658">
    <property type="entry name" value="Xylose isomerase-like"/>
    <property type="match status" value="1"/>
</dbReference>
<dbReference type="EMBL" id="MOXJ01000011">
    <property type="protein sequence ID" value="PDO10634.1"/>
    <property type="molecule type" value="Genomic_DNA"/>
</dbReference>
<protein>
    <recommendedName>
        <fullName evidence="1">Xylose isomerase-like TIM barrel domain-containing protein</fullName>
    </recommendedName>
</protein>
<accession>A0A2A6E0V0</accession>
<organism evidence="2 3">
    <name type="scientific">Candidatus Reconcilbacillus cellulovorans</name>
    <dbReference type="NCBI Taxonomy" id="1906605"/>
    <lineage>
        <taxon>Bacteria</taxon>
        <taxon>Bacillati</taxon>
        <taxon>Bacillota</taxon>
        <taxon>Bacilli</taxon>
        <taxon>Bacillales</taxon>
        <taxon>Paenibacillaceae</taxon>
        <taxon>Candidatus Reconcilbacillus</taxon>
    </lineage>
</organism>
<feature type="domain" description="Xylose isomerase-like TIM barrel" evidence="1">
    <location>
        <begin position="20"/>
        <end position="273"/>
    </location>
</feature>
<reference evidence="2 3" key="1">
    <citation type="submission" date="2016-12" db="EMBL/GenBank/DDBJ databases">
        <title>Candidatus Reconcilibacillus cellulovorans genome.</title>
        <authorList>
            <person name="Kolinko S."/>
            <person name="Wu Y.-W."/>
            <person name="Tachea F."/>
            <person name="Denzel E."/>
            <person name="Hiras J."/>
            <person name="Baecker N."/>
            <person name="Chan L.J."/>
            <person name="Eichorst S.A."/>
            <person name="Frey D."/>
            <person name="Adams P.D."/>
            <person name="Pray T."/>
            <person name="Tanjore D."/>
            <person name="Petzold C.J."/>
            <person name="Gladden J.M."/>
            <person name="Simmons B.A."/>
            <person name="Singer S.W."/>
        </authorList>
    </citation>
    <scope>NUCLEOTIDE SEQUENCE [LARGE SCALE GENOMIC DNA]</scope>
    <source>
        <strain evidence="2">JTherm</strain>
    </source>
</reference>
<dbReference type="PANTHER" id="PTHR12110">
    <property type="entry name" value="HYDROXYPYRUVATE ISOMERASE"/>
    <property type="match status" value="1"/>
</dbReference>
<gene>
    <name evidence="2" type="ORF">BLM47_05920</name>
</gene>
<dbReference type="InterPro" id="IPR013022">
    <property type="entry name" value="Xyl_isomerase-like_TIM-brl"/>
</dbReference>